<organism evidence="1 2">
    <name type="scientific">Pleurodeles waltl</name>
    <name type="common">Iberian ribbed newt</name>
    <dbReference type="NCBI Taxonomy" id="8319"/>
    <lineage>
        <taxon>Eukaryota</taxon>
        <taxon>Metazoa</taxon>
        <taxon>Chordata</taxon>
        <taxon>Craniata</taxon>
        <taxon>Vertebrata</taxon>
        <taxon>Euteleostomi</taxon>
        <taxon>Amphibia</taxon>
        <taxon>Batrachia</taxon>
        <taxon>Caudata</taxon>
        <taxon>Salamandroidea</taxon>
        <taxon>Salamandridae</taxon>
        <taxon>Pleurodelinae</taxon>
        <taxon>Pleurodeles</taxon>
    </lineage>
</organism>
<accession>A0AAV7LMM6</accession>
<reference evidence="1" key="1">
    <citation type="journal article" date="2022" name="bioRxiv">
        <title>Sequencing and chromosome-scale assembly of the giantPleurodeles waltlgenome.</title>
        <authorList>
            <person name="Brown T."/>
            <person name="Elewa A."/>
            <person name="Iarovenko S."/>
            <person name="Subramanian E."/>
            <person name="Araus A.J."/>
            <person name="Petzold A."/>
            <person name="Susuki M."/>
            <person name="Suzuki K.-i.T."/>
            <person name="Hayashi T."/>
            <person name="Toyoda A."/>
            <person name="Oliveira C."/>
            <person name="Osipova E."/>
            <person name="Leigh N.D."/>
            <person name="Simon A."/>
            <person name="Yun M.H."/>
        </authorList>
    </citation>
    <scope>NUCLEOTIDE SEQUENCE</scope>
    <source>
        <strain evidence="1">20211129_DDA</strain>
        <tissue evidence="1">Liver</tissue>
    </source>
</reference>
<gene>
    <name evidence="1" type="ORF">NDU88_005912</name>
</gene>
<dbReference type="Proteomes" id="UP001066276">
    <property type="component" value="Chromosome 11"/>
</dbReference>
<dbReference type="EMBL" id="JANPWB010000015">
    <property type="protein sequence ID" value="KAJ1092802.1"/>
    <property type="molecule type" value="Genomic_DNA"/>
</dbReference>
<comment type="caution">
    <text evidence="1">The sequence shown here is derived from an EMBL/GenBank/DDBJ whole genome shotgun (WGS) entry which is preliminary data.</text>
</comment>
<evidence type="ECO:0000313" key="2">
    <source>
        <dbReference type="Proteomes" id="UP001066276"/>
    </source>
</evidence>
<dbReference type="AlphaFoldDB" id="A0AAV7LMM6"/>
<proteinExistence type="predicted"/>
<evidence type="ECO:0000313" key="1">
    <source>
        <dbReference type="EMBL" id="KAJ1092802.1"/>
    </source>
</evidence>
<protein>
    <submittedName>
        <fullName evidence="1">Uncharacterized protein</fullName>
    </submittedName>
</protein>
<keyword evidence="2" id="KW-1185">Reference proteome</keyword>
<sequence length="66" mass="7682">MLCASRTHILHYLHHRGLEPDLTRPWGGREKAHEPRLTQDIKEVDCRLQMAEHRQGQWKGPSQTGS</sequence>
<name>A0AAV7LMM6_PLEWA</name>